<dbReference type="PANTHER" id="PTHR30221:SF1">
    <property type="entry name" value="SMALL-CONDUCTANCE MECHANOSENSITIVE CHANNEL"/>
    <property type="match status" value="1"/>
</dbReference>
<keyword evidence="12" id="KW-1185">Reference proteome</keyword>
<keyword evidence="3" id="KW-1003">Cell membrane</keyword>
<feature type="transmembrane region" description="Helical" evidence="8">
    <location>
        <begin position="85"/>
        <end position="104"/>
    </location>
</feature>
<comment type="subcellular location">
    <subcellularLocation>
        <location evidence="1">Cell membrane</location>
        <topology evidence="1">Multi-pass membrane protein</topology>
    </subcellularLocation>
</comment>
<feature type="transmembrane region" description="Helical" evidence="8">
    <location>
        <begin position="110"/>
        <end position="130"/>
    </location>
</feature>
<reference evidence="12" key="1">
    <citation type="submission" date="2016-11" db="EMBL/GenBank/DDBJ databases">
        <authorList>
            <person name="Varghese N."/>
            <person name="Submissions S."/>
        </authorList>
    </citation>
    <scope>NUCLEOTIDE SEQUENCE [LARGE SCALE GENOMIC DNA]</scope>
    <source>
        <strain evidence="12">DSM 17456</strain>
    </source>
</reference>
<dbReference type="Gene3D" id="2.30.30.60">
    <property type="match status" value="1"/>
</dbReference>
<keyword evidence="4 8" id="KW-0812">Transmembrane</keyword>
<evidence type="ECO:0000259" key="10">
    <source>
        <dbReference type="Pfam" id="PF21082"/>
    </source>
</evidence>
<dbReference type="EMBL" id="FSRG01000005">
    <property type="protein sequence ID" value="SIO15409.1"/>
    <property type="molecule type" value="Genomic_DNA"/>
</dbReference>
<evidence type="ECO:0000256" key="3">
    <source>
        <dbReference type="ARBA" id="ARBA00022475"/>
    </source>
</evidence>
<evidence type="ECO:0000256" key="6">
    <source>
        <dbReference type="ARBA" id="ARBA00023136"/>
    </source>
</evidence>
<gene>
    <name evidence="11" type="ORF">SAMN02745161_2036</name>
</gene>
<feature type="domain" description="Mechanosensitive ion channel MscS" evidence="9">
    <location>
        <begin position="129"/>
        <end position="195"/>
    </location>
</feature>
<feature type="transmembrane region" description="Helical" evidence="8">
    <location>
        <begin position="12"/>
        <end position="30"/>
    </location>
</feature>
<dbReference type="InterPro" id="IPR023408">
    <property type="entry name" value="MscS_beta-dom_sf"/>
</dbReference>
<evidence type="ECO:0000256" key="2">
    <source>
        <dbReference type="ARBA" id="ARBA00008017"/>
    </source>
</evidence>
<evidence type="ECO:0000256" key="1">
    <source>
        <dbReference type="ARBA" id="ARBA00004651"/>
    </source>
</evidence>
<dbReference type="GO" id="GO:0005886">
    <property type="term" value="C:plasma membrane"/>
    <property type="evidence" value="ECO:0007669"/>
    <property type="project" value="UniProtKB-SubCell"/>
</dbReference>
<dbReference type="Pfam" id="PF00924">
    <property type="entry name" value="MS_channel_2nd"/>
    <property type="match status" value="1"/>
</dbReference>
<dbReference type="GO" id="GO:0008381">
    <property type="term" value="F:mechanosensitive monoatomic ion channel activity"/>
    <property type="evidence" value="ECO:0007669"/>
    <property type="project" value="InterPro"/>
</dbReference>
<dbReference type="InterPro" id="IPR045275">
    <property type="entry name" value="MscS_archaea/bacteria_type"/>
</dbReference>
<protein>
    <submittedName>
        <fullName evidence="11">Mechanosensitive ion channel</fullName>
    </submittedName>
</protein>
<keyword evidence="5 8" id="KW-1133">Transmembrane helix</keyword>
<proteinExistence type="inferred from homology"/>
<dbReference type="SUPFAM" id="SSF50182">
    <property type="entry name" value="Sm-like ribonucleoproteins"/>
    <property type="match status" value="1"/>
</dbReference>
<keyword evidence="6 8" id="KW-0472">Membrane</keyword>
<comment type="similarity">
    <text evidence="2">Belongs to the MscS (TC 1.A.23) family.</text>
</comment>
<name>A0A1N6H6L7_9BACT</name>
<evidence type="ECO:0000256" key="7">
    <source>
        <dbReference type="SAM" id="MobiDB-lite"/>
    </source>
</evidence>
<evidence type="ECO:0000256" key="4">
    <source>
        <dbReference type="ARBA" id="ARBA00022692"/>
    </source>
</evidence>
<dbReference type="InterPro" id="IPR011066">
    <property type="entry name" value="MscS_channel_C_sf"/>
</dbReference>
<accession>A0A1N6H6L7</accession>
<dbReference type="AlphaFoldDB" id="A0A1N6H6L7"/>
<dbReference type="OrthoDB" id="9792218at2"/>
<evidence type="ECO:0000259" key="9">
    <source>
        <dbReference type="Pfam" id="PF00924"/>
    </source>
</evidence>
<dbReference type="InterPro" id="IPR006685">
    <property type="entry name" value="MscS_channel_2nd"/>
</dbReference>
<dbReference type="PANTHER" id="PTHR30221">
    <property type="entry name" value="SMALL-CONDUCTANCE MECHANOSENSITIVE CHANNEL"/>
    <property type="match status" value="1"/>
</dbReference>
<dbReference type="Gene3D" id="3.30.70.100">
    <property type="match status" value="1"/>
</dbReference>
<dbReference type="STRING" id="1121457.SAMN02745161_2036"/>
<feature type="compositionally biased region" description="Polar residues" evidence="7">
    <location>
        <begin position="45"/>
        <end position="58"/>
    </location>
</feature>
<feature type="region of interest" description="Disordered" evidence="7">
    <location>
        <begin position="45"/>
        <end position="65"/>
    </location>
</feature>
<dbReference type="SUPFAM" id="SSF82689">
    <property type="entry name" value="Mechanosensitive channel protein MscS (YggB), C-terminal domain"/>
    <property type="match status" value="1"/>
</dbReference>
<feature type="domain" description="Mechanosensitive ion channel MscS C-terminal" evidence="10">
    <location>
        <begin position="204"/>
        <end position="284"/>
    </location>
</feature>
<evidence type="ECO:0000256" key="8">
    <source>
        <dbReference type="SAM" id="Phobius"/>
    </source>
</evidence>
<dbReference type="InterPro" id="IPR010920">
    <property type="entry name" value="LSM_dom_sf"/>
</dbReference>
<dbReference type="Gene3D" id="1.10.287.1260">
    <property type="match status" value="1"/>
</dbReference>
<dbReference type="Proteomes" id="UP000184694">
    <property type="component" value="Unassembled WGS sequence"/>
</dbReference>
<sequence>MIKEILLYLQELPVATFLTALLGVLTILWAKDKIDKTESQRQQRISSLSHFQAKTTDSPVDRPNRRARKKALESIESRFSIIRRISLFALIIIWVLALIFPYIGSIPATYISVFAASVGVVVGIMARPLIENTIAGMVISFSQPFRVNDTVIVDGHYGTIEDITTIHTVLKLWNWKRVIFPNSLMLSQKIINYTKTDLYQWVYIEFMVSYDCDLDRIERLVKREVVNCNHFADYEDPRFWVIGMEERSFKCWVVAWANNPPAAWELGHEVRSKIIKTFRKNNIHASKVEFSLSQDNEGQPLVKGE</sequence>
<evidence type="ECO:0000313" key="12">
    <source>
        <dbReference type="Proteomes" id="UP000184694"/>
    </source>
</evidence>
<organism evidence="11 12">
    <name type="scientific">Halodesulfovibrio marinisediminis DSM 17456</name>
    <dbReference type="NCBI Taxonomy" id="1121457"/>
    <lineage>
        <taxon>Bacteria</taxon>
        <taxon>Pseudomonadati</taxon>
        <taxon>Thermodesulfobacteriota</taxon>
        <taxon>Desulfovibrionia</taxon>
        <taxon>Desulfovibrionales</taxon>
        <taxon>Desulfovibrionaceae</taxon>
        <taxon>Halodesulfovibrio</taxon>
    </lineage>
</organism>
<evidence type="ECO:0000256" key="5">
    <source>
        <dbReference type="ARBA" id="ARBA00022989"/>
    </source>
</evidence>
<dbReference type="RefSeq" id="WP_074216813.1">
    <property type="nucleotide sequence ID" value="NZ_FSRG01000005.1"/>
</dbReference>
<dbReference type="InterPro" id="IPR049278">
    <property type="entry name" value="MS_channel_C"/>
</dbReference>
<evidence type="ECO:0000313" key="11">
    <source>
        <dbReference type="EMBL" id="SIO15409.1"/>
    </source>
</evidence>
<dbReference type="Pfam" id="PF21082">
    <property type="entry name" value="MS_channel_3rd"/>
    <property type="match status" value="1"/>
</dbReference>